<dbReference type="EMBL" id="PCVG01000011">
    <property type="protein sequence ID" value="PIQ69109.1"/>
    <property type="molecule type" value="Genomic_DNA"/>
</dbReference>
<dbReference type="Proteomes" id="UP000229342">
    <property type="component" value="Unassembled WGS sequence"/>
</dbReference>
<protein>
    <recommendedName>
        <fullName evidence="3">Cthe-2314-like HEPN domain-containing protein</fullName>
    </recommendedName>
</protein>
<evidence type="ECO:0000313" key="1">
    <source>
        <dbReference type="EMBL" id="PIQ69109.1"/>
    </source>
</evidence>
<proteinExistence type="predicted"/>
<evidence type="ECO:0000313" key="2">
    <source>
        <dbReference type="Proteomes" id="UP000229342"/>
    </source>
</evidence>
<name>A0A2H0KCZ6_9BACT</name>
<gene>
    <name evidence="1" type="ORF">COV91_00415</name>
</gene>
<comment type="caution">
    <text evidence="1">The sequence shown here is derived from an EMBL/GenBank/DDBJ whole genome shotgun (WGS) entry which is preliminary data.</text>
</comment>
<reference evidence="1 2" key="1">
    <citation type="submission" date="2017-09" db="EMBL/GenBank/DDBJ databases">
        <title>Depth-based differentiation of microbial function through sediment-hosted aquifers and enrichment of novel symbionts in the deep terrestrial subsurface.</title>
        <authorList>
            <person name="Probst A.J."/>
            <person name="Ladd B."/>
            <person name="Jarett J.K."/>
            <person name="Geller-Mcgrath D.E."/>
            <person name="Sieber C.M."/>
            <person name="Emerson J.B."/>
            <person name="Anantharaman K."/>
            <person name="Thomas B.C."/>
            <person name="Malmstrom R."/>
            <person name="Stieglmeier M."/>
            <person name="Klingl A."/>
            <person name="Woyke T."/>
            <person name="Ryan C.M."/>
            <person name="Banfield J.F."/>
        </authorList>
    </citation>
    <scope>NUCLEOTIDE SEQUENCE [LARGE SCALE GENOMIC DNA]</scope>
    <source>
        <strain evidence="1">CG11_big_fil_rev_8_21_14_0_20_46_11</strain>
    </source>
</reference>
<dbReference type="AlphaFoldDB" id="A0A2H0KCZ6"/>
<organism evidence="1 2">
    <name type="scientific">Candidatus Taylorbacteria bacterium CG11_big_fil_rev_8_21_14_0_20_46_11</name>
    <dbReference type="NCBI Taxonomy" id="1975025"/>
    <lineage>
        <taxon>Bacteria</taxon>
        <taxon>Candidatus Tayloriibacteriota</taxon>
    </lineage>
</organism>
<sequence length="261" mass="30982">MTKTLKKPHSGARKLFVDRFFKQFNEVREEIHKDDTDLSKLDIFAPFPKDGLLPGRRRWSDLTENEKLVMNLAYAIAEIERSAKTLALIPSLFNSHSTYLEKKRFSRVQQHKRNIGWYLNEVYSFSNRTEYFLKLMKKALIKSRFSKTSTEVATLNSLRSVCIESLRGINEVRGRHVHVRSYFDKALSKIELWEEMAKYISHGTERNFHESLTWKLLRSDRKSWKERTEKNAAQLEELLDYLYHSLDTAKIINKLLEKYEK</sequence>
<accession>A0A2H0KCZ6</accession>
<evidence type="ECO:0008006" key="3">
    <source>
        <dbReference type="Google" id="ProtNLM"/>
    </source>
</evidence>